<dbReference type="CDD" id="cd07440">
    <property type="entry name" value="RGS"/>
    <property type="match status" value="1"/>
</dbReference>
<dbReference type="PROSITE" id="PS50132">
    <property type="entry name" value="RGS"/>
    <property type="match status" value="1"/>
</dbReference>
<dbReference type="EMBL" id="HBKR01011706">
    <property type="protein sequence ID" value="CAE2297537.1"/>
    <property type="molecule type" value="Transcribed_RNA"/>
</dbReference>
<dbReference type="SUPFAM" id="SSF48403">
    <property type="entry name" value="Ankyrin repeat"/>
    <property type="match status" value="1"/>
</dbReference>
<dbReference type="PRINTS" id="PR01217">
    <property type="entry name" value="PRICHEXTENSN"/>
</dbReference>
<proteinExistence type="predicted"/>
<gene>
    <name evidence="6" type="ORF">NAES01612_LOCUS7788</name>
</gene>
<dbReference type="PROSITE" id="PS50297">
    <property type="entry name" value="ANK_REP_REGION"/>
    <property type="match status" value="2"/>
</dbReference>
<feature type="repeat" description="ANK" evidence="3">
    <location>
        <begin position="456"/>
        <end position="488"/>
    </location>
</feature>
<evidence type="ECO:0000256" key="4">
    <source>
        <dbReference type="SAM" id="MobiDB-lite"/>
    </source>
</evidence>
<dbReference type="SUPFAM" id="SSF48097">
    <property type="entry name" value="Regulator of G-protein signaling, RGS"/>
    <property type="match status" value="1"/>
</dbReference>
<sequence length="542" mass="58805">MDGNPPEIEVLELDDGDNGASSNFSSSNGEVKTETPQRAELGLGFESEDASEGSSGSIKIVKKDKGLKGKITRLGKKKSESETLAGEATNSPKPKTPKSSRHSQPPSTTFSLLPPPRYAVPPSQNSRNSRPASPPPSSPTMSPTMSPSMSPLRSPSMSPKSPSMSPSMSPRMSPSGSPSGSPPNSPLVSPPNSPLSSPSNSPLMSASSSPTASPSTSPAHSPPLPYLPPPSISPISSSSSDSDIPRSVSPSPYKESHCANSDQLMRTIKNPQSRMAFLRFLEKTMSEELLLCWEAMENFRLTWEYSPHSLRMEKATKILDEFILDGCPRQVNVVYSLRRQIVREWDAGRFDKEIFLACEDKIFGLLTSDSFMRFTQNKLPPQVQPISAEIFDSVQKGKAVVVYQAMGDGHLNVPSIDYCANDAGLHLLHVAVSQQMLVLTEDLLQFGSNVNVRSNTEETPLHLAVKKKFYNMVTLLLKYKADPNAQNLSGKSPLHIAAMKGSKTLVKMLLASKADTTLLDNERQSPIDVAQNKKIEALMKGN</sequence>
<organism evidence="6">
    <name type="scientific">Paramoeba aestuarina</name>
    <dbReference type="NCBI Taxonomy" id="180227"/>
    <lineage>
        <taxon>Eukaryota</taxon>
        <taxon>Amoebozoa</taxon>
        <taxon>Discosea</taxon>
        <taxon>Flabellinia</taxon>
        <taxon>Dactylopodida</taxon>
        <taxon>Paramoebidae</taxon>
        <taxon>Paramoeba</taxon>
    </lineage>
</organism>
<feature type="compositionally biased region" description="Pro residues" evidence="4">
    <location>
        <begin position="220"/>
        <end position="232"/>
    </location>
</feature>
<feature type="compositionally biased region" description="Low complexity" evidence="4">
    <location>
        <begin position="139"/>
        <end position="179"/>
    </location>
</feature>
<feature type="repeat" description="ANK" evidence="3">
    <location>
        <begin position="489"/>
        <end position="521"/>
    </location>
</feature>
<dbReference type="Pfam" id="PF12796">
    <property type="entry name" value="Ank_2"/>
    <property type="match status" value="1"/>
</dbReference>
<feature type="domain" description="RGS" evidence="5">
    <location>
        <begin position="263"/>
        <end position="377"/>
    </location>
</feature>
<feature type="compositionally biased region" description="Pro residues" evidence="4">
    <location>
        <begin position="180"/>
        <end position="193"/>
    </location>
</feature>
<evidence type="ECO:0000256" key="2">
    <source>
        <dbReference type="ARBA" id="ARBA00023043"/>
    </source>
</evidence>
<name>A0A7S4NNJ8_9EUKA</name>
<dbReference type="PROSITE" id="PS50088">
    <property type="entry name" value="ANK_REPEAT"/>
    <property type="match status" value="3"/>
</dbReference>
<dbReference type="SMART" id="SM00248">
    <property type="entry name" value="ANK"/>
    <property type="match status" value="3"/>
</dbReference>
<keyword evidence="2 3" id="KW-0040">ANK repeat</keyword>
<dbReference type="SMART" id="SM00315">
    <property type="entry name" value="RGS"/>
    <property type="match status" value="1"/>
</dbReference>
<evidence type="ECO:0000256" key="1">
    <source>
        <dbReference type="ARBA" id="ARBA00022737"/>
    </source>
</evidence>
<dbReference type="AlphaFoldDB" id="A0A7S4NNJ8"/>
<dbReference type="InterPro" id="IPR016137">
    <property type="entry name" value="RGS"/>
</dbReference>
<feature type="compositionally biased region" description="Low complexity" evidence="4">
    <location>
        <begin position="194"/>
        <end position="219"/>
    </location>
</feature>
<evidence type="ECO:0000313" key="6">
    <source>
        <dbReference type="EMBL" id="CAE2297537.1"/>
    </source>
</evidence>
<dbReference type="InterPro" id="IPR044926">
    <property type="entry name" value="RGS_subdomain_2"/>
</dbReference>
<dbReference type="Gene3D" id="1.10.167.10">
    <property type="entry name" value="Regulator of G-protein Signalling 4, domain 2"/>
    <property type="match status" value="1"/>
</dbReference>
<dbReference type="Gene3D" id="1.25.40.20">
    <property type="entry name" value="Ankyrin repeat-containing domain"/>
    <property type="match status" value="1"/>
</dbReference>
<feature type="repeat" description="ANK" evidence="3">
    <location>
        <begin position="423"/>
        <end position="455"/>
    </location>
</feature>
<feature type="compositionally biased region" description="Low complexity" evidence="4">
    <location>
        <begin position="121"/>
        <end position="131"/>
    </location>
</feature>
<dbReference type="Pfam" id="PF00615">
    <property type="entry name" value="RGS"/>
    <property type="match status" value="1"/>
</dbReference>
<dbReference type="InterPro" id="IPR036305">
    <property type="entry name" value="RGS_sf"/>
</dbReference>
<protein>
    <recommendedName>
        <fullName evidence="5">RGS domain-containing protein</fullName>
    </recommendedName>
</protein>
<reference evidence="6" key="1">
    <citation type="submission" date="2021-01" db="EMBL/GenBank/DDBJ databases">
        <authorList>
            <person name="Corre E."/>
            <person name="Pelletier E."/>
            <person name="Niang G."/>
            <person name="Scheremetjew M."/>
            <person name="Finn R."/>
            <person name="Kale V."/>
            <person name="Holt S."/>
            <person name="Cochrane G."/>
            <person name="Meng A."/>
            <person name="Brown T."/>
            <person name="Cohen L."/>
        </authorList>
    </citation>
    <scope>NUCLEOTIDE SEQUENCE</scope>
    <source>
        <strain evidence="6">SoJaBio B1-5/56/2</strain>
    </source>
</reference>
<accession>A0A7S4NNJ8</accession>
<feature type="region of interest" description="Disordered" evidence="4">
    <location>
        <begin position="1"/>
        <end position="260"/>
    </location>
</feature>
<feature type="compositionally biased region" description="Low complexity" evidence="4">
    <location>
        <begin position="18"/>
        <end position="29"/>
    </location>
</feature>
<feature type="compositionally biased region" description="Low complexity" evidence="4">
    <location>
        <begin position="233"/>
        <end position="252"/>
    </location>
</feature>
<dbReference type="PANTHER" id="PTHR24171">
    <property type="entry name" value="ANKYRIN REPEAT DOMAIN-CONTAINING PROTEIN 39-RELATED"/>
    <property type="match status" value="1"/>
</dbReference>
<evidence type="ECO:0000259" key="5">
    <source>
        <dbReference type="PROSITE" id="PS50132"/>
    </source>
</evidence>
<dbReference type="InterPro" id="IPR002110">
    <property type="entry name" value="Ankyrin_rpt"/>
</dbReference>
<dbReference type="InterPro" id="IPR036770">
    <property type="entry name" value="Ankyrin_rpt-contain_sf"/>
</dbReference>
<evidence type="ECO:0000256" key="3">
    <source>
        <dbReference type="PROSITE-ProRule" id="PRU00023"/>
    </source>
</evidence>
<keyword evidence="1" id="KW-0677">Repeat</keyword>